<feature type="binding site" evidence="8">
    <location>
        <position position="6"/>
    </location>
    <ligand>
        <name>Mg(2+)</name>
        <dbReference type="ChEBI" id="CHEBI:18420"/>
    </ligand>
</feature>
<evidence type="ECO:0000256" key="6">
    <source>
        <dbReference type="ARBA" id="ARBA00022842"/>
    </source>
</evidence>
<dbReference type="GO" id="GO:0016787">
    <property type="term" value="F:hydrolase activity"/>
    <property type="evidence" value="ECO:0007669"/>
    <property type="project" value="UniProtKB-KW"/>
</dbReference>
<feature type="domain" description="PIN" evidence="9">
    <location>
        <begin position="3"/>
        <end position="126"/>
    </location>
</feature>
<evidence type="ECO:0000256" key="3">
    <source>
        <dbReference type="ARBA" id="ARBA00022722"/>
    </source>
</evidence>
<evidence type="ECO:0000256" key="8">
    <source>
        <dbReference type="HAMAP-Rule" id="MF_00265"/>
    </source>
</evidence>
<proteinExistence type="inferred from homology"/>
<dbReference type="Proteomes" id="UP000317421">
    <property type="component" value="Unassembled WGS sequence"/>
</dbReference>
<dbReference type="InterPro" id="IPR002716">
    <property type="entry name" value="PIN_dom"/>
</dbReference>
<gene>
    <name evidence="10" type="primary">fitB</name>
    <name evidence="8" type="synonym">vapC</name>
    <name evidence="10" type="ORF">Pla108_30350</name>
</gene>
<keyword evidence="3 8" id="KW-0540">Nuclease</keyword>
<keyword evidence="6 8" id="KW-0460">Magnesium</keyword>
<comment type="cofactor">
    <cofactor evidence="1 8">
        <name>Mg(2+)</name>
        <dbReference type="ChEBI" id="CHEBI:18420"/>
    </cofactor>
</comment>
<comment type="similarity">
    <text evidence="7 8">Belongs to the PINc/VapC protein family.</text>
</comment>
<evidence type="ECO:0000256" key="4">
    <source>
        <dbReference type="ARBA" id="ARBA00022723"/>
    </source>
</evidence>
<sequence>MKYLIDTNVLSELTKPQPHPGVVAWLRRYESELVISSVVLGELRYGVYLLPAGRKRTRLAEWLAGGVERFPVLDFDAGSAEVWAQLLARLKRNGRAMPIKDSLVAAVAKQHGLTVATRNQSDFRNAGVKLVDPFASS</sequence>
<comment type="function">
    <text evidence="8">Toxic component of a toxin-antitoxin (TA) system. An RNase.</text>
</comment>
<dbReference type="InterPro" id="IPR050556">
    <property type="entry name" value="Type_II_TA_system_RNase"/>
</dbReference>
<evidence type="ECO:0000256" key="7">
    <source>
        <dbReference type="ARBA" id="ARBA00038093"/>
    </source>
</evidence>
<dbReference type="InterPro" id="IPR022907">
    <property type="entry name" value="VapC_family"/>
</dbReference>
<keyword evidence="8" id="KW-0800">Toxin</keyword>
<dbReference type="EMBL" id="SJPR01000004">
    <property type="protein sequence ID" value="TWT95958.1"/>
    <property type="molecule type" value="Genomic_DNA"/>
</dbReference>
<dbReference type="GO" id="GO:0090729">
    <property type="term" value="F:toxin activity"/>
    <property type="evidence" value="ECO:0007669"/>
    <property type="project" value="UniProtKB-KW"/>
</dbReference>
<dbReference type="SUPFAM" id="SSF88723">
    <property type="entry name" value="PIN domain-like"/>
    <property type="match status" value="1"/>
</dbReference>
<keyword evidence="4 8" id="KW-0479">Metal-binding</keyword>
<dbReference type="EC" id="3.1.-.-" evidence="8"/>
<name>A0A5C6A9G7_9BACT</name>
<evidence type="ECO:0000256" key="2">
    <source>
        <dbReference type="ARBA" id="ARBA00022649"/>
    </source>
</evidence>
<dbReference type="PANTHER" id="PTHR33653:SF1">
    <property type="entry name" value="RIBONUCLEASE VAPC2"/>
    <property type="match status" value="1"/>
</dbReference>
<evidence type="ECO:0000313" key="10">
    <source>
        <dbReference type="EMBL" id="TWT95958.1"/>
    </source>
</evidence>
<dbReference type="Gene3D" id="3.40.50.1010">
    <property type="entry name" value="5'-nuclease"/>
    <property type="match status" value="1"/>
</dbReference>
<dbReference type="HAMAP" id="MF_00265">
    <property type="entry name" value="VapC_Nob1"/>
    <property type="match status" value="1"/>
</dbReference>
<dbReference type="GO" id="GO:0000287">
    <property type="term" value="F:magnesium ion binding"/>
    <property type="evidence" value="ECO:0007669"/>
    <property type="project" value="UniProtKB-UniRule"/>
</dbReference>
<feature type="binding site" evidence="8">
    <location>
        <position position="101"/>
    </location>
    <ligand>
        <name>Mg(2+)</name>
        <dbReference type="ChEBI" id="CHEBI:18420"/>
    </ligand>
</feature>
<dbReference type="GO" id="GO:0004540">
    <property type="term" value="F:RNA nuclease activity"/>
    <property type="evidence" value="ECO:0007669"/>
    <property type="project" value="InterPro"/>
</dbReference>
<evidence type="ECO:0000256" key="1">
    <source>
        <dbReference type="ARBA" id="ARBA00001946"/>
    </source>
</evidence>
<dbReference type="InterPro" id="IPR029060">
    <property type="entry name" value="PIN-like_dom_sf"/>
</dbReference>
<evidence type="ECO:0000313" key="11">
    <source>
        <dbReference type="Proteomes" id="UP000317421"/>
    </source>
</evidence>
<evidence type="ECO:0000256" key="5">
    <source>
        <dbReference type="ARBA" id="ARBA00022801"/>
    </source>
</evidence>
<organism evidence="10 11">
    <name type="scientific">Botrimarina colliarenosi</name>
    <dbReference type="NCBI Taxonomy" id="2528001"/>
    <lineage>
        <taxon>Bacteria</taxon>
        <taxon>Pseudomonadati</taxon>
        <taxon>Planctomycetota</taxon>
        <taxon>Planctomycetia</taxon>
        <taxon>Pirellulales</taxon>
        <taxon>Lacipirellulaceae</taxon>
        <taxon>Botrimarina</taxon>
    </lineage>
</organism>
<keyword evidence="2 8" id="KW-1277">Toxin-antitoxin system</keyword>
<evidence type="ECO:0000259" key="9">
    <source>
        <dbReference type="Pfam" id="PF01850"/>
    </source>
</evidence>
<dbReference type="RefSeq" id="WP_146445755.1">
    <property type="nucleotide sequence ID" value="NZ_SJPR01000004.1"/>
</dbReference>
<dbReference type="Pfam" id="PF01850">
    <property type="entry name" value="PIN"/>
    <property type="match status" value="1"/>
</dbReference>
<keyword evidence="5 8" id="KW-0378">Hydrolase</keyword>
<reference evidence="10 11" key="1">
    <citation type="submission" date="2019-02" db="EMBL/GenBank/DDBJ databases">
        <title>Deep-cultivation of Planctomycetes and their phenomic and genomic characterization uncovers novel biology.</title>
        <authorList>
            <person name="Wiegand S."/>
            <person name="Jogler M."/>
            <person name="Boedeker C."/>
            <person name="Pinto D."/>
            <person name="Vollmers J."/>
            <person name="Rivas-Marin E."/>
            <person name="Kohn T."/>
            <person name="Peeters S.H."/>
            <person name="Heuer A."/>
            <person name="Rast P."/>
            <person name="Oberbeckmann S."/>
            <person name="Bunk B."/>
            <person name="Jeske O."/>
            <person name="Meyerdierks A."/>
            <person name="Storesund J.E."/>
            <person name="Kallscheuer N."/>
            <person name="Luecker S."/>
            <person name="Lage O.M."/>
            <person name="Pohl T."/>
            <person name="Merkel B.J."/>
            <person name="Hornburger P."/>
            <person name="Mueller R.-W."/>
            <person name="Bruemmer F."/>
            <person name="Labrenz M."/>
            <person name="Spormann A.M."/>
            <person name="Op Den Camp H."/>
            <person name="Overmann J."/>
            <person name="Amann R."/>
            <person name="Jetten M.S.M."/>
            <person name="Mascher T."/>
            <person name="Medema M.H."/>
            <person name="Devos D.P."/>
            <person name="Kaster A.-K."/>
            <person name="Ovreas L."/>
            <person name="Rohde M."/>
            <person name="Galperin M.Y."/>
            <person name="Jogler C."/>
        </authorList>
    </citation>
    <scope>NUCLEOTIDE SEQUENCE [LARGE SCALE GENOMIC DNA]</scope>
    <source>
        <strain evidence="10 11">Pla108</strain>
    </source>
</reference>
<accession>A0A5C6A9G7</accession>
<dbReference type="CDD" id="cd18731">
    <property type="entry name" value="PIN_NgFitB-like"/>
    <property type="match status" value="1"/>
</dbReference>
<protein>
    <recommendedName>
        <fullName evidence="8">Ribonuclease VapC</fullName>
        <shortName evidence="8">RNase VapC</shortName>
        <ecNumber evidence="8">3.1.-.-</ecNumber>
    </recommendedName>
    <alternativeName>
        <fullName evidence="8">Toxin VapC</fullName>
    </alternativeName>
</protein>
<comment type="caution">
    <text evidence="10">The sequence shown here is derived from an EMBL/GenBank/DDBJ whole genome shotgun (WGS) entry which is preliminary data.</text>
</comment>
<keyword evidence="11" id="KW-1185">Reference proteome</keyword>
<dbReference type="OrthoDB" id="9815354at2"/>
<dbReference type="PANTHER" id="PTHR33653">
    <property type="entry name" value="RIBONUCLEASE VAPC2"/>
    <property type="match status" value="1"/>
</dbReference>
<dbReference type="AlphaFoldDB" id="A0A5C6A9G7"/>